<feature type="transmembrane region" description="Helical" evidence="1">
    <location>
        <begin position="12"/>
        <end position="33"/>
    </location>
</feature>
<keyword evidence="1" id="KW-0472">Membrane</keyword>
<reference evidence="2" key="1">
    <citation type="submission" date="2014-12" db="EMBL/GenBank/DDBJ databases">
        <title>Insight into the proteome of Arion vulgaris.</title>
        <authorList>
            <person name="Aradska J."/>
            <person name="Bulat T."/>
            <person name="Smidak R."/>
            <person name="Sarate P."/>
            <person name="Gangsoo J."/>
            <person name="Sialana F."/>
            <person name="Bilban M."/>
            <person name="Lubec G."/>
        </authorList>
    </citation>
    <scope>NUCLEOTIDE SEQUENCE</scope>
    <source>
        <tissue evidence="2">Skin</tissue>
    </source>
</reference>
<evidence type="ECO:0000256" key="1">
    <source>
        <dbReference type="SAM" id="Phobius"/>
    </source>
</evidence>
<proteinExistence type="predicted"/>
<keyword evidence="1" id="KW-0812">Transmembrane</keyword>
<keyword evidence="1" id="KW-1133">Transmembrane helix</keyword>
<evidence type="ECO:0000313" key="2">
    <source>
        <dbReference type="EMBL" id="CEK54400.1"/>
    </source>
</evidence>
<sequence length="58" mass="7059">MFITVTRNEQLIAFLFILILLFDEGQFITQYIWWLSGENDDWKHPQKQPNNVTRYVLN</sequence>
<name>A0A0B6YFW1_9EUPU</name>
<protein>
    <submittedName>
        <fullName evidence="2">Uncharacterized protein</fullName>
    </submittedName>
</protein>
<dbReference type="EMBL" id="HACG01007535">
    <property type="protein sequence ID" value="CEK54400.1"/>
    <property type="molecule type" value="Transcribed_RNA"/>
</dbReference>
<organism evidence="2">
    <name type="scientific">Arion vulgaris</name>
    <dbReference type="NCBI Taxonomy" id="1028688"/>
    <lineage>
        <taxon>Eukaryota</taxon>
        <taxon>Metazoa</taxon>
        <taxon>Spiralia</taxon>
        <taxon>Lophotrochozoa</taxon>
        <taxon>Mollusca</taxon>
        <taxon>Gastropoda</taxon>
        <taxon>Heterobranchia</taxon>
        <taxon>Euthyneura</taxon>
        <taxon>Panpulmonata</taxon>
        <taxon>Eupulmonata</taxon>
        <taxon>Stylommatophora</taxon>
        <taxon>Helicina</taxon>
        <taxon>Arionoidea</taxon>
        <taxon>Arionidae</taxon>
        <taxon>Arion</taxon>
    </lineage>
</organism>
<dbReference type="AlphaFoldDB" id="A0A0B6YFW1"/>
<accession>A0A0B6YFW1</accession>
<gene>
    <name evidence="2" type="primary">ORF22691</name>
</gene>